<comment type="similarity">
    <text evidence="1">Belongs to the bleomycin resistance protein family.</text>
</comment>
<accession>A0A679JEV1</accession>
<evidence type="ECO:0000259" key="4">
    <source>
        <dbReference type="PROSITE" id="PS51819"/>
    </source>
</evidence>
<dbReference type="InterPro" id="IPR000335">
    <property type="entry name" value="Bleomycin-R"/>
</dbReference>
<keyword evidence="3" id="KW-0046">Antibiotic resistance</keyword>
<evidence type="ECO:0000256" key="3">
    <source>
        <dbReference type="ARBA" id="ARBA00023251"/>
    </source>
</evidence>
<dbReference type="InterPro" id="IPR037523">
    <property type="entry name" value="VOC_core"/>
</dbReference>
<dbReference type="SUPFAM" id="SSF54593">
    <property type="entry name" value="Glyoxalase/Bleomycin resistance protein/Dihydroxybiphenyl dioxygenase"/>
    <property type="match status" value="1"/>
</dbReference>
<evidence type="ECO:0000256" key="1">
    <source>
        <dbReference type="ARBA" id="ARBA00011051"/>
    </source>
</evidence>
<dbReference type="InterPro" id="IPR029068">
    <property type="entry name" value="Glyas_Bleomycin-R_OHBP_Dase"/>
</dbReference>
<evidence type="ECO:0000256" key="2">
    <source>
        <dbReference type="ARBA" id="ARBA00021572"/>
    </source>
</evidence>
<organism evidence="5">
    <name type="scientific">Methylobacterium bullatum</name>
    <dbReference type="NCBI Taxonomy" id="570505"/>
    <lineage>
        <taxon>Bacteria</taxon>
        <taxon>Pseudomonadati</taxon>
        <taxon>Pseudomonadota</taxon>
        <taxon>Alphaproteobacteria</taxon>
        <taxon>Hyphomicrobiales</taxon>
        <taxon>Methylobacteriaceae</taxon>
        <taxon>Methylobacterium</taxon>
    </lineage>
</organism>
<evidence type="ECO:0000313" key="5">
    <source>
        <dbReference type="EMBL" id="CAA2104888.1"/>
    </source>
</evidence>
<dbReference type="AlphaFoldDB" id="A0A679JEV1"/>
<dbReference type="CDD" id="cd08349">
    <property type="entry name" value="BLMA_like"/>
    <property type="match status" value="1"/>
</dbReference>
<proteinExistence type="inferred from homology"/>
<dbReference type="Gene3D" id="3.10.180.10">
    <property type="entry name" value="2,3-Dihydroxybiphenyl 1,2-Dioxygenase, domain 1"/>
    <property type="match status" value="1"/>
</dbReference>
<dbReference type="EMBL" id="LR743504">
    <property type="protein sequence ID" value="CAA2104888.1"/>
    <property type="molecule type" value="Genomic_DNA"/>
</dbReference>
<dbReference type="Pfam" id="PF19581">
    <property type="entry name" value="Glyoxalase_7"/>
    <property type="match status" value="1"/>
</dbReference>
<dbReference type="GO" id="GO:0046677">
    <property type="term" value="P:response to antibiotic"/>
    <property type="evidence" value="ECO:0007669"/>
    <property type="project" value="UniProtKB-KW"/>
</dbReference>
<protein>
    <recommendedName>
        <fullName evidence="2">Bleomycin resistance protein</fullName>
    </recommendedName>
</protein>
<sequence>MRSHHLEPKVMAKALRAALQERQIAITHGTALEIVAAQHGAASWNVLAAEDRAPVADDMPVGESMRFSQTCPIMRIFDEGIAKKFYLDFLGFHLDWEHRYGENFPLYAQVSKSGLTLHLTGHHGDATPGSSAFVRMRGVEAFQRELTSKNYKHNKPGLKDEPYGLVMTVTDPFNNRIHFCQDKPDA</sequence>
<reference evidence="5" key="1">
    <citation type="submission" date="2019-12" db="EMBL/GenBank/DDBJ databases">
        <authorList>
            <person name="Cremers G."/>
        </authorList>
    </citation>
    <scope>NUCLEOTIDE SEQUENCE</scope>
    <source>
        <strain evidence="5">Mbul1</strain>
    </source>
</reference>
<feature type="domain" description="VOC" evidence="4">
    <location>
        <begin position="66"/>
        <end position="182"/>
    </location>
</feature>
<name>A0A679JEV1_9HYPH</name>
<gene>
    <name evidence="5" type="ORF">MBUL_02919</name>
</gene>
<dbReference type="PROSITE" id="PS51819">
    <property type="entry name" value="VOC"/>
    <property type="match status" value="1"/>
</dbReference>